<dbReference type="CDD" id="cd03801">
    <property type="entry name" value="GT4_PimA-like"/>
    <property type="match status" value="1"/>
</dbReference>
<dbReference type="CDD" id="cd04184">
    <property type="entry name" value="GT2_RfbC_Mx_like"/>
    <property type="match status" value="1"/>
</dbReference>
<dbReference type="InterPro" id="IPR029044">
    <property type="entry name" value="Nucleotide-diphossugar_trans"/>
</dbReference>
<dbReference type="SUPFAM" id="SSF53335">
    <property type="entry name" value="S-adenosyl-L-methionine-dependent methyltransferases"/>
    <property type="match status" value="1"/>
</dbReference>
<dbReference type="Pfam" id="PF00534">
    <property type="entry name" value="Glycos_transf_1"/>
    <property type="match status" value="1"/>
</dbReference>
<evidence type="ECO:0000259" key="2">
    <source>
        <dbReference type="Pfam" id="PF00534"/>
    </source>
</evidence>
<gene>
    <name evidence="5" type="ORF">SFSGTM_14690</name>
</gene>
<feature type="domain" description="DUF4214" evidence="4">
    <location>
        <begin position="787"/>
        <end position="833"/>
    </location>
</feature>
<dbReference type="Pfam" id="PF16994">
    <property type="entry name" value="Glyco_trans_4_5"/>
    <property type="match status" value="1"/>
</dbReference>
<dbReference type="Pfam" id="PF00535">
    <property type="entry name" value="Glycos_transf_2"/>
    <property type="match status" value="1"/>
</dbReference>
<accession>A0A809RPK1</accession>
<dbReference type="GO" id="GO:0016757">
    <property type="term" value="F:glycosyltransferase activity"/>
    <property type="evidence" value="ECO:0007669"/>
    <property type="project" value="InterPro"/>
</dbReference>
<feature type="compositionally biased region" description="Low complexity" evidence="1">
    <location>
        <begin position="375"/>
        <end position="387"/>
    </location>
</feature>
<keyword evidence="6" id="KW-1185">Reference proteome</keyword>
<dbReference type="SUPFAM" id="SSF53448">
    <property type="entry name" value="Nucleotide-diphospho-sugar transferases"/>
    <property type="match status" value="2"/>
</dbReference>
<dbReference type="Pfam" id="PF13946">
    <property type="entry name" value="DUF4214"/>
    <property type="match status" value="1"/>
</dbReference>
<feature type="domain" description="Glycosyl transferase family 1" evidence="2">
    <location>
        <begin position="1689"/>
        <end position="1838"/>
    </location>
</feature>
<evidence type="ECO:0000313" key="6">
    <source>
        <dbReference type="Proteomes" id="UP000463939"/>
    </source>
</evidence>
<evidence type="ECO:0000313" key="5">
    <source>
        <dbReference type="EMBL" id="BBP00761.1"/>
    </source>
</evidence>
<reference evidence="6" key="1">
    <citation type="submission" date="2019-11" db="EMBL/GenBank/DDBJ databases">
        <title>Isolation and characterization of a novel species in the genus Sulfuriferula.</title>
        <authorList>
            <person name="Mochizuki J."/>
            <person name="Kojima H."/>
            <person name="Fukui M."/>
        </authorList>
    </citation>
    <scope>NUCLEOTIDE SEQUENCE [LARGE SCALE GENOMIC DNA]</scope>
    <source>
        <strain evidence="6">SGTM</strain>
    </source>
</reference>
<evidence type="ECO:0000259" key="4">
    <source>
        <dbReference type="Pfam" id="PF13946"/>
    </source>
</evidence>
<dbReference type="CDD" id="cd02440">
    <property type="entry name" value="AdoMet_MTases"/>
    <property type="match status" value="1"/>
</dbReference>
<name>A0A809RPK1_9PROT</name>
<feature type="compositionally biased region" description="Basic and acidic residues" evidence="1">
    <location>
        <begin position="388"/>
        <end position="399"/>
    </location>
</feature>
<dbReference type="Proteomes" id="UP000463939">
    <property type="component" value="Chromosome"/>
</dbReference>
<dbReference type="InterPro" id="IPR041693">
    <property type="entry name" value="Glyco_trans_4_5"/>
</dbReference>
<sequence length="1860" mass="210788">MTSQLPTLAKLFAEHSGKVSDKWTIYISEYDRLFQPYRSQPVRLLEIGIQNGGSLEIWSKYFTKAAKFIGCDINPDCAQLQFDDPRITVVVADANTDETQQHILKLSPDFDLIIDDGSHQSGDIVRSFARYFTHLNDGGLYIAEDLHCSYWQDFEGGLFQPYSSIAFFKQLADTINHEHWGIDKTRTELLRSFNRQYNTRLDEASLAHIHSIEFINSMCVVRKAIPADNVLGQRFIAGSHALVWDGALQINSSSCTHPDQSANPWTAREMSIEEELTVRIQEITSLNQTMSERDGETADLIKTVLAQDQNVFQKTFDAVWYVKKYPDIDPAIVDPYQHYIHYGIMERRIPSADLAGFVRNGLLARLGELHAQSNQAKQQAEAQQRQLVEQEKTYTEHEQSLSQQLQAIHQELHHLEQARAQREQEFATQLLAIQQQADADKNELSQQYQTRIETIQRQQAEHEWLAAERIQLLNQQIHHLQTEQITREQTHTATLTALHRELTAQAQEQAQQQAQREQEFATQLLAIQQQADADKDELSQQYQTQIEANQRQQAEHEWLTVERIQILNQQLHHLQTEQITREQTHTATLTTLHRELTAQTQQQAQREQEFAAQLLTIQQQADADKDELSQQYQTQIEANQRQRAEHEQTLNTQLLAKQDELTQLSQRWLDAQQAYTQSVSQLEQQLQTMRTSYIWRWTAPLRSFAQLFIKSDASLQEDLHDSNDMVPHTLSLMQDGTVINPLQSSPQVDIHEQLTMNNSAPTSGSNMSANRTPRIAQSIVELLSYYDEEFVHYAYQTLLGRAPDAEGLRYYLARVRSGVSKVEILTQLRLGTEGKSRQLKITGLDKAIRRHKQLKTPLLGSLLRVSGVSELGNADQSLRAVENKLYALNIQIRQGLSEVSRSLNRLQQIEIPCEDVMKETKNLVPDLDDDSIFTYPTEMNSKPYDPINDRYHATLSEISSRLRTPDSGTSNRSMEKVKISILMPVYKVPLPFLTKAIESVQYQTYTNWELCIVDDGSNDINLTKYLNEVAHKDSRIKLEIASNNRGIASATNAAISMSTGEFIALLDNDDMLTNDALYWIASEIQSYPDVDYIYSDECKMDEHDVPVELFTKPDWSPIALFNCMYTGHLSIYRKKVLEQAGLMRSAYDFSQDYDLALRVSELTNNVRHIARILYGWRMIAGSGAQGDKPYARATNIAALQNATERRGFSGEAVAEPSANHFRAAPVCMEQMVSIVIPSDNLKNIQNTVNSIKENTIYNNFEIIVVTNSGIVNSCRKVDWSSDVLWVSYDKEFNFSEKCNVGAEQASGDIIVFYNDDVRVVSKNWIEMILECFIHTNVGIVGPKLLYENYLIQHAGMVTGVRGLVGTAFHCLPHETSKHFNAALSLREVSLICGACLAIKRNVFNIINGFDAVNAPISHSDVDLCFRVREAGYACLYTPHATLIHIGHMSIGEAEKKSKPIIQKKDKSDIFLLRQWGKYTSYDPYFPPAMRDILYHDSPELWQLHANVPPAPAGGKDVLLISHDLSGSGAPRIVFEMARVLRDAGHFVVVASPEDGVFREQLNALGVPVIIDELLLRRHASLEKLAINFDLVIANTAVTWPAVKQLGGIVDTFWYIHEISLLQHLFNIQPEIKEAFQHAKKVWVGSDHAAALTIPYRPDTVILKYGVNPLYTAENELPAIRLPLRVSLFGSYEQRKGQDIAIAAFATLPPEYRNKLRLNLFGRILDENLYQMVALSSRDLHEVTLKTEIPYERYIEELLASHVVLVASRDDTLPFVSIDALGAGKVLMCTNTTGTSSYIEHGVSGFVSSSPEPYAIALVLREAIDRMSELDAIALNGRKVFDLEFSVSAFTAAFFNACDIN</sequence>
<organism evidence="5 6">
    <name type="scientific">Sulfuriferula nivalis</name>
    <dbReference type="NCBI Taxonomy" id="2675298"/>
    <lineage>
        <taxon>Bacteria</taxon>
        <taxon>Pseudomonadati</taxon>
        <taxon>Pseudomonadota</taxon>
        <taxon>Betaproteobacteria</taxon>
        <taxon>Nitrosomonadales</taxon>
        <taxon>Sulfuricellaceae</taxon>
        <taxon>Sulfuriferula</taxon>
    </lineage>
</organism>
<dbReference type="KEGG" id="sniv:SFSGTM_14690"/>
<dbReference type="Gene3D" id="3.40.50.2000">
    <property type="entry name" value="Glycogen Phosphorylase B"/>
    <property type="match status" value="1"/>
</dbReference>
<evidence type="ECO:0000256" key="1">
    <source>
        <dbReference type="SAM" id="MobiDB-lite"/>
    </source>
</evidence>
<dbReference type="Gene3D" id="3.40.50.150">
    <property type="entry name" value="Vaccinia Virus protein VP39"/>
    <property type="match status" value="1"/>
</dbReference>
<feature type="domain" description="Glycosyltransferase 2-like" evidence="3">
    <location>
        <begin position="980"/>
        <end position="1139"/>
    </location>
</feature>
<dbReference type="InterPro" id="IPR001296">
    <property type="entry name" value="Glyco_trans_1"/>
</dbReference>
<dbReference type="InterPro" id="IPR029063">
    <property type="entry name" value="SAM-dependent_MTases_sf"/>
</dbReference>
<protein>
    <recommendedName>
        <fullName evidence="7">Glycosyltransferase</fullName>
    </recommendedName>
</protein>
<dbReference type="PANTHER" id="PTHR43179:SF7">
    <property type="entry name" value="RHAMNOSYLTRANSFERASE WBBL"/>
    <property type="match status" value="1"/>
</dbReference>
<dbReference type="InterPro" id="IPR025282">
    <property type="entry name" value="DUF4214"/>
</dbReference>
<feature type="region of interest" description="Disordered" evidence="1">
    <location>
        <begin position="375"/>
        <end position="399"/>
    </location>
</feature>
<dbReference type="RefSeq" id="WP_162084630.1">
    <property type="nucleotide sequence ID" value="NZ_AP021881.1"/>
</dbReference>
<dbReference type="SUPFAM" id="SSF53756">
    <property type="entry name" value="UDP-Glycosyltransferase/glycogen phosphorylase"/>
    <property type="match status" value="1"/>
</dbReference>
<dbReference type="EMBL" id="AP021881">
    <property type="protein sequence ID" value="BBP00761.1"/>
    <property type="molecule type" value="Genomic_DNA"/>
</dbReference>
<dbReference type="InterPro" id="IPR001173">
    <property type="entry name" value="Glyco_trans_2-like"/>
</dbReference>
<proteinExistence type="predicted"/>
<dbReference type="Pfam" id="PF13641">
    <property type="entry name" value="Glyco_tranf_2_3"/>
    <property type="match status" value="1"/>
</dbReference>
<dbReference type="PANTHER" id="PTHR43179">
    <property type="entry name" value="RHAMNOSYLTRANSFERASE WBBL"/>
    <property type="match status" value="1"/>
</dbReference>
<evidence type="ECO:0000259" key="3">
    <source>
        <dbReference type="Pfam" id="PF00535"/>
    </source>
</evidence>
<dbReference type="Gene3D" id="3.90.550.10">
    <property type="entry name" value="Spore Coat Polysaccharide Biosynthesis Protein SpsA, Chain A"/>
    <property type="match status" value="2"/>
</dbReference>
<evidence type="ECO:0008006" key="7">
    <source>
        <dbReference type="Google" id="ProtNLM"/>
    </source>
</evidence>